<dbReference type="RefSeq" id="WP_343066253.1">
    <property type="nucleotide sequence ID" value="NZ_JACIDR010000004.1"/>
</dbReference>
<keyword evidence="7" id="KW-1185">Reference proteome</keyword>
<evidence type="ECO:0000256" key="2">
    <source>
        <dbReference type="ARBA" id="ARBA00022679"/>
    </source>
</evidence>
<keyword evidence="2 6" id="KW-0808">Transferase</keyword>
<comment type="pathway">
    <text evidence="1">Lipid metabolism.</text>
</comment>
<dbReference type="GO" id="GO:0006654">
    <property type="term" value="P:phosphatidic acid biosynthetic process"/>
    <property type="evidence" value="ECO:0007669"/>
    <property type="project" value="TreeGrafter"/>
</dbReference>
<evidence type="ECO:0000313" key="6">
    <source>
        <dbReference type="EMBL" id="MBB3973977.1"/>
    </source>
</evidence>
<dbReference type="EMBL" id="JACIDR010000004">
    <property type="protein sequence ID" value="MBB3973977.1"/>
    <property type="molecule type" value="Genomic_DNA"/>
</dbReference>
<evidence type="ECO:0000256" key="4">
    <source>
        <dbReference type="SAM" id="Phobius"/>
    </source>
</evidence>
<keyword evidence="4" id="KW-0812">Transmembrane</keyword>
<dbReference type="PANTHER" id="PTHR10434:SF40">
    <property type="entry name" value="1-ACYL-SN-GLYCEROL-3-PHOSPHATE ACYLTRANSFERASE"/>
    <property type="match status" value="1"/>
</dbReference>
<feature type="domain" description="Phospholipid/glycerol acyltransferase" evidence="5">
    <location>
        <begin position="71"/>
        <end position="185"/>
    </location>
</feature>
<dbReference type="Proteomes" id="UP000528964">
    <property type="component" value="Unassembled WGS sequence"/>
</dbReference>
<dbReference type="PANTHER" id="PTHR10434">
    <property type="entry name" value="1-ACYL-SN-GLYCEROL-3-PHOSPHATE ACYLTRANSFERASE"/>
    <property type="match status" value="1"/>
</dbReference>
<dbReference type="SMART" id="SM00563">
    <property type="entry name" value="PlsC"/>
    <property type="match status" value="1"/>
</dbReference>
<accession>A0A7W6D4H8</accession>
<keyword evidence="3 6" id="KW-0012">Acyltransferase</keyword>
<name>A0A7W6D4H8_9HYPH</name>
<comment type="caution">
    <text evidence="6">The sequence shown here is derived from an EMBL/GenBank/DDBJ whole genome shotgun (WGS) entry which is preliminary data.</text>
</comment>
<evidence type="ECO:0000256" key="1">
    <source>
        <dbReference type="ARBA" id="ARBA00005189"/>
    </source>
</evidence>
<dbReference type="InterPro" id="IPR002123">
    <property type="entry name" value="Plipid/glycerol_acylTrfase"/>
</dbReference>
<organism evidence="6 7">
    <name type="scientific">Hansschlegelia beijingensis</name>
    <dbReference type="NCBI Taxonomy" id="1133344"/>
    <lineage>
        <taxon>Bacteria</taxon>
        <taxon>Pseudomonadati</taxon>
        <taxon>Pseudomonadota</taxon>
        <taxon>Alphaproteobacteria</taxon>
        <taxon>Hyphomicrobiales</taxon>
        <taxon>Methylopilaceae</taxon>
        <taxon>Hansschlegelia</taxon>
    </lineage>
</organism>
<feature type="transmembrane region" description="Helical" evidence="4">
    <location>
        <begin position="6"/>
        <end position="30"/>
    </location>
</feature>
<proteinExistence type="predicted"/>
<evidence type="ECO:0000313" key="7">
    <source>
        <dbReference type="Proteomes" id="UP000528964"/>
    </source>
</evidence>
<evidence type="ECO:0000256" key="3">
    <source>
        <dbReference type="ARBA" id="ARBA00023315"/>
    </source>
</evidence>
<keyword evidence="4" id="KW-1133">Transmembrane helix</keyword>
<sequence length="252" mass="27581">MLWRSVAFDVAMAIHVCLTAVLAGPVVVFMPRHRALAVGKWWARTTLALLRVIVGLEVEIRGRENIPQGAAVVAAKHQSTLETFALTPELPDPAFVLKRELTVIPFFGWFLRGLDMIAINRAAGGEALVQMLEQAGTAARDGRQIVIFPEGTRRPVGAPVRYRLGVVHLYDRLKLPCVPVAVDTGIFWPRDGVRKRRGRTVVQFLKPIPPGLTREAFEKTLRQRIEAASAALALEAQGLPPEAPSEPEPGAA</sequence>
<dbReference type="CDD" id="cd07989">
    <property type="entry name" value="LPLAT_AGPAT-like"/>
    <property type="match status" value="1"/>
</dbReference>
<dbReference type="SUPFAM" id="SSF69593">
    <property type="entry name" value="Glycerol-3-phosphate (1)-acyltransferase"/>
    <property type="match status" value="1"/>
</dbReference>
<reference evidence="6 7" key="1">
    <citation type="submission" date="2020-08" db="EMBL/GenBank/DDBJ databases">
        <title>Genomic Encyclopedia of Type Strains, Phase IV (KMG-IV): sequencing the most valuable type-strain genomes for metagenomic binning, comparative biology and taxonomic classification.</title>
        <authorList>
            <person name="Goeker M."/>
        </authorList>
    </citation>
    <scope>NUCLEOTIDE SEQUENCE [LARGE SCALE GENOMIC DNA]</scope>
    <source>
        <strain evidence="6 7">DSM 25481</strain>
    </source>
</reference>
<dbReference type="GO" id="GO:0003841">
    <property type="term" value="F:1-acylglycerol-3-phosphate O-acyltransferase activity"/>
    <property type="evidence" value="ECO:0007669"/>
    <property type="project" value="UniProtKB-EC"/>
</dbReference>
<evidence type="ECO:0000259" key="5">
    <source>
        <dbReference type="SMART" id="SM00563"/>
    </source>
</evidence>
<protein>
    <submittedName>
        <fullName evidence="6">1-acyl-sn-glycerol-3-phosphate acyltransferase</fullName>
        <ecNumber evidence="6">2.3.1.51</ecNumber>
    </submittedName>
</protein>
<keyword evidence="4" id="KW-0472">Membrane</keyword>
<dbReference type="EC" id="2.3.1.51" evidence="6"/>
<dbReference type="Pfam" id="PF01553">
    <property type="entry name" value="Acyltransferase"/>
    <property type="match status" value="1"/>
</dbReference>
<dbReference type="AlphaFoldDB" id="A0A7W6D4H8"/>
<gene>
    <name evidence="6" type="ORF">GGR24_002654</name>
</gene>